<accession>A0A4Q1CA92</accession>
<evidence type="ECO:0000313" key="3">
    <source>
        <dbReference type="EMBL" id="RXK55771.1"/>
    </source>
</evidence>
<dbReference type="RefSeq" id="WP_129047136.1">
    <property type="nucleotide sequence ID" value="NZ_SDHX01000001.1"/>
</dbReference>
<reference evidence="3 4" key="1">
    <citation type="submission" date="2019-01" db="EMBL/GenBank/DDBJ databases">
        <title>Lacunisphaera sp. strain TWA-58.</title>
        <authorList>
            <person name="Chen W.-M."/>
        </authorList>
    </citation>
    <scope>NUCLEOTIDE SEQUENCE [LARGE SCALE GENOMIC DNA]</scope>
    <source>
        <strain evidence="3 4">TWA-58</strain>
    </source>
</reference>
<feature type="region of interest" description="Disordered" evidence="1">
    <location>
        <begin position="903"/>
        <end position="922"/>
    </location>
</feature>
<comment type="caution">
    <text evidence="3">The sequence shown here is derived from an EMBL/GenBank/DDBJ whole genome shotgun (WGS) entry which is preliminary data.</text>
</comment>
<organism evidence="3 4">
    <name type="scientific">Oleiharenicola lentus</name>
    <dbReference type="NCBI Taxonomy" id="2508720"/>
    <lineage>
        <taxon>Bacteria</taxon>
        <taxon>Pseudomonadati</taxon>
        <taxon>Verrucomicrobiota</taxon>
        <taxon>Opitutia</taxon>
        <taxon>Opitutales</taxon>
        <taxon>Opitutaceae</taxon>
        <taxon>Oleiharenicola</taxon>
    </lineage>
</organism>
<feature type="compositionally biased region" description="Pro residues" evidence="1">
    <location>
        <begin position="910"/>
        <end position="922"/>
    </location>
</feature>
<keyword evidence="2" id="KW-0812">Transmembrane</keyword>
<protein>
    <submittedName>
        <fullName evidence="3">Uncharacterized protein</fullName>
    </submittedName>
</protein>
<gene>
    <name evidence="3" type="ORF">ESB00_07760</name>
</gene>
<feature type="transmembrane region" description="Helical" evidence="2">
    <location>
        <begin position="21"/>
        <end position="45"/>
    </location>
</feature>
<keyword evidence="2" id="KW-1133">Transmembrane helix</keyword>
<evidence type="ECO:0000313" key="4">
    <source>
        <dbReference type="Proteomes" id="UP000290218"/>
    </source>
</evidence>
<proteinExistence type="predicted"/>
<sequence length="922" mass="100105">MSLAPKHSWFKSGLRFCGSCFVTVLCWALWIMLGGLLAMMLYVAVARELPVPGYVLRRIESELARSGLILHFGKARLDPTGKIQLENVSVRAARFEEPLLTCRLLYVRHDLWAFLSGWTFPEEIQIEGAALQLPAMLSPSGTGEPVVSDLAATLRHQDHLWRVEQFSGRLGRLALSVQGEFTPVRGRHVQPDLQLITSRYLQFARQLASVKERLEAFADPSLNVLLTGEGGGPNRATLLLTASGARQPWGQPVTLGPFAAATSLSLDNRQPQALQFQLALRRLEGPAGLVAESVRAQLGAEVSPAGLSGRFGTLRVAAAELRNADDRLDAPLLRAELSRWPVVQAELATRLAGETLSAEVESSLAEKSARIRATGRVNHDLITRVLSRHTPRAEPYFRFGDPVTFDAAAELAAGWRFERLAAWVSAGRLDSRGVPITSARGRITLEGRSFHAFDARVTLGELNVARGSYWMDFGTTDYRMLLEGRLHPVAIKGWFRGDWWSDFWNRWFAFSASAPPAGEVDLRGRWKNPALGDNFVRAEVKNATIWGGDFDQVAARVFIRPSFVHGLELSGVRAGGREQLGGSFKRIGVPGTRDTARFEFDFQTNATPAVLGRMLEGRADEVLASLRFTAPPQIHAWGAMVGNGPRLVPDYRFTARVDHPLEYYGFPLENARVQGAVQGDEVRLEQIDYGVAGGTGAGKATLTGATGQRQLGFDLYLNKARLGDTVHAVQQYDAARRGAPLEPTADSKFVRTAASSLLNVSLTAQGNPADLASFHGSGRASLTGGQLGEVHLFGLLSQVLSGLTLSFSSLKLDTAYTSVELDKGELNFPDLKVTGPSAVIDARGRYTFASSALDFTAKFKPYEQPGSLLAAAVSIVMNPLTSMLELKLSGPLADPRWSFAVGSGTKPTIPTAPEPPAAPSTP</sequence>
<keyword evidence="4" id="KW-1185">Reference proteome</keyword>
<dbReference type="EMBL" id="SDHX01000001">
    <property type="protein sequence ID" value="RXK55771.1"/>
    <property type="molecule type" value="Genomic_DNA"/>
</dbReference>
<evidence type="ECO:0000256" key="2">
    <source>
        <dbReference type="SAM" id="Phobius"/>
    </source>
</evidence>
<dbReference type="OrthoDB" id="176399at2"/>
<dbReference type="AlphaFoldDB" id="A0A4Q1CA92"/>
<evidence type="ECO:0000256" key="1">
    <source>
        <dbReference type="SAM" id="MobiDB-lite"/>
    </source>
</evidence>
<name>A0A4Q1CA92_9BACT</name>
<dbReference type="Proteomes" id="UP000290218">
    <property type="component" value="Unassembled WGS sequence"/>
</dbReference>
<keyword evidence="2" id="KW-0472">Membrane</keyword>